<keyword evidence="6 9" id="KW-0143">Chaperone</keyword>
<comment type="function">
    <text evidence="9 11">Together with its co-chaperonin GroES, plays an essential role in assisting protein folding. The GroEL-GroES system forms a nano-cage that allows encapsulation of the non-native substrate proteins and provides a physical environment optimized to promote and accelerate protein folding.</text>
</comment>
<evidence type="ECO:0000313" key="13">
    <source>
        <dbReference type="Proteomes" id="UP000196228"/>
    </source>
</evidence>
<organism evidence="12 13">
    <name type="scientific">Cellulosimicrobium cellulans</name>
    <name type="common">Arthrobacter luteus</name>
    <dbReference type="NCBI Taxonomy" id="1710"/>
    <lineage>
        <taxon>Bacteria</taxon>
        <taxon>Bacillati</taxon>
        <taxon>Actinomycetota</taxon>
        <taxon>Actinomycetes</taxon>
        <taxon>Micrococcales</taxon>
        <taxon>Promicromonosporaceae</taxon>
        <taxon>Cellulosimicrobium</taxon>
    </lineage>
</organism>
<comment type="subcellular location">
    <subcellularLocation>
        <location evidence="2">Cell surface</location>
    </subcellularLocation>
    <subcellularLocation>
        <location evidence="9">Cytoplasm</location>
    </subcellularLocation>
    <subcellularLocation>
        <location evidence="8">Secreted</location>
        <location evidence="8">Capsule</location>
    </subcellularLocation>
    <subcellularLocation>
        <location evidence="1">Secreted</location>
        <location evidence="1">Cell wall</location>
    </subcellularLocation>
</comment>
<feature type="binding site" evidence="9">
    <location>
        <position position="413"/>
    </location>
    <ligand>
        <name>ATP</name>
        <dbReference type="ChEBI" id="CHEBI:30616"/>
    </ligand>
</feature>
<dbReference type="Gene3D" id="1.10.560.10">
    <property type="entry name" value="GroEL-like equatorial domain"/>
    <property type="match status" value="1"/>
</dbReference>
<dbReference type="CDD" id="cd03344">
    <property type="entry name" value="GroEL"/>
    <property type="match status" value="1"/>
</dbReference>
<dbReference type="NCBIfam" id="NF009488">
    <property type="entry name" value="PRK12850.1"/>
    <property type="match status" value="1"/>
</dbReference>
<comment type="similarity">
    <text evidence="3 9 10">Belongs to the chaperonin (HSP60) family.</text>
</comment>
<proteinExistence type="inferred from homology"/>
<dbReference type="InterPro" id="IPR018370">
    <property type="entry name" value="Chaperonin_Cpn60_CS"/>
</dbReference>
<dbReference type="OrthoDB" id="9766614at2"/>
<dbReference type="FunFam" id="3.50.7.10:FF:000001">
    <property type="entry name" value="60 kDa chaperonin"/>
    <property type="match status" value="1"/>
</dbReference>
<dbReference type="PANTHER" id="PTHR45633">
    <property type="entry name" value="60 KDA HEAT SHOCK PROTEIN, MITOCHONDRIAL"/>
    <property type="match status" value="1"/>
</dbReference>
<dbReference type="GO" id="GO:0016853">
    <property type="term" value="F:isomerase activity"/>
    <property type="evidence" value="ECO:0007669"/>
    <property type="project" value="UniProtKB-KW"/>
</dbReference>
<dbReference type="SUPFAM" id="SSF48592">
    <property type="entry name" value="GroEL equatorial domain-like"/>
    <property type="match status" value="1"/>
</dbReference>
<evidence type="ECO:0000256" key="1">
    <source>
        <dbReference type="ARBA" id="ARBA00004191"/>
    </source>
</evidence>
<keyword evidence="5 9" id="KW-0067">ATP-binding</keyword>
<dbReference type="GO" id="GO:0009408">
    <property type="term" value="P:response to heat"/>
    <property type="evidence" value="ECO:0007669"/>
    <property type="project" value="UniProtKB-ARBA"/>
</dbReference>
<evidence type="ECO:0000313" key="12">
    <source>
        <dbReference type="EMBL" id="ARU50757.1"/>
    </source>
</evidence>
<keyword evidence="7 9" id="KW-0413">Isomerase</keyword>
<dbReference type="InterPro" id="IPR001844">
    <property type="entry name" value="Cpn60/GroEL"/>
</dbReference>
<dbReference type="Proteomes" id="UP000196228">
    <property type="component" value="Chromosome"/>
</dbReference>
<dbReference type="EMBL" id="CP021383">
    <property type="protein sequence ID" value="ARU50757.1"/>
    <property type="molecule type" value="Genomic_DNA"/>
</dbReference>
<evidence type="ECO:0000256" key="7">
    <source>
        <dbReference type="ARBA" id="ARBA00023235"/>
    </source>
</evidence>
<dbReference type="GO" id="GO:0009986">
    <property type="term" value="C:cell surface"/>
    <property type="evidence" value="ECO:0007669"/>
    <property type="project" value="UniProtKB-SubCell"/>
</dbReference>
<keyword evidence="9" id="KW-0963">Cytoplasm</keyword>
<feature type="binding site" evidence="9">
    <location>
        <begin position="477"/>
        <end position="479"/>
    </location>
    <ligand>
        <name>ATP</name>
        <dbReference type="ChEBI" id="CHEBI:30616"/>
    </ligand>
</feature>
<dbReference type="EC" id="5.6.1.7" evidence="9"/>
<comment type="subunit">
    <text evidence="9 11">Forms a cylinder of 14 subunits composed of two heptameric rings stacked back-to-back. Interacts with the co-chaperonin GroES.</text>
</comment>
<dbReference type="GO" id="GO:0042026">
    <property type="term" value="P:protein refolding"/>
    <property type="evidence" value="ECO:0007669"/>
    <property type="project" value="UniProtKB-UniRule"/>
</dbReference>
<dbReference type="HAMAP" id="MF_00600">
    <property type="entry name" value="CH60"/>
    <property type="match status" value="1"/>
</dbReference>
<evidence type="ECO:0000256" key="11">
    <source>
        <dbReference type="RuleBase" id="RU000419"/>
    </source>
</evidence>
<dbReference type="GO" id="GO:0140662">
    <property type="term" value="F:ATP-dependent protein folding chaperone"/>
    <property type="evidence" value="ECO:0007669"/>
    <property type="project" value="InterPro"/>
</dbReference>
<evidence type="ECO:0000256" key="6">
    <source>
        <dbReference type="ARBA" id="ARBA00023186"/>
    </source>
</evidence>
<accession>A0A1Y0HRI0</accession>
<evidence type="ECO:0000256" key="8">
    <source>
        <dbReference type="ARBA" id="ARBA00025702"/>
    </source>
</evidence>
<name>A0A1Y0HRI0_CELCE</name>
<evidence type="ECO:0000256" key="4">
    <source>
        <dbReference type="ARBA" id="ARBA00022741"/>
    </source>
</evidence>
<dbReference type="RefSeq" id="WP_087469821.1">
    <property type="nucleotide sequence ID" value="NZ_CP021383.1"/>
</dbReference>
<dbReference type="InterPro" id="IPR027410">
    <property type="entry name" value="TCP-1-like_intermed_sf"/>
</dbReference>
<gene>
    <name evidence="9" type="primary">groEL</name>
    <name evidence="9" type="synonym">groL</name>
    <name evidence="12" type="ORF">CBR64_03835</name>
</gene>
<dbReference type="GO" id="GO:0051082">
    <property type="term" value="F:unfolded protein binding"/>
    <property type="evidence" value="ECO:0007669"/>
    <property type="project" value="UniProtKB-UniRule"/>
</dbReference>
<evidence type="ECO:0000256" key="10">
    <source>
        <dbReference type="RuleBase" id="RU000418"/>
    </source>
</evidence>
<dbReference type="GO" id="GO:0005737">
    <property type="term" value="C:cytoplasm"/>
    <property type="evidence" value="ECO:0007669"/>
    <property type="project" value="UniProtKB-SubCell"/>
</dbReference>
<sequence length="541" mass="56903">MAKIIAFDEEARRSMERGLNILADTVKVTLGPKGRNVVLDKKWGAPTITNDGVSIAKEIELEDPYEKIGAELVKEVAKKTDDVAGDGTTTATVLAQALVREGLRVVAAGANPIAVKRGIEKAVDAVTEQLLNAAKEIETKEEIAATAAISAGDPAIGELIAEALDKVGKEGVITVEESNTFGLELELTEGMRFDKGFLARYFETDPERQEAVLEDPYVLIVESKIANVKDLLPVLDQVMKAGRSLLIIAEDVEGEALATLVLNKIRGTFKSVAVKAPGFGDRRKAMLQDIAILTGGQVITETVGLKLENATLDLLGQARKVVVTKDETTIVEGAGDADLIQGRVNQIRGEIEKSDSDYDREKLQERLAKLAGGVAVIKAGAATEVELKERKHRIEDAVRNAKAAVEEGIVAGGGVALIQAGAVAFEKLELEGDEATGAQIVRAAIDAPLKQIAVNAGLEGGVVAEKVRNLPAGQGLNAATGVYEDLLAAGVNDPVKVTRSALQNAASIAALFLTTEAVVADKPEKTPAMPGGDGGMGGMDF</sequence>
<dbReference type="SUPFAM" id="SSF52029">
    <property type="entry name" value="GroEL apical domain-like"/>
    <property type="match status" value="1"/>
</dbReference>
<evidence type="ECO:0000256" key="3">
    <source>
        <dbReference type="ARBA" id="ARBA00006607"/>
    </source>
</evidence>
<dbReference type="Gene3D" id="3.30.260.10">
    <property type="entry name" value="TCP-1-like chaperonin intermediate domain"/>
    <property type="match status" value="1"/>
</dbReference>
<comment type="caution">
    <text evidence="9">Lacks conserved residue(s) required for the propagation of feature annotation.</text>
</comment>
<dbReference type="AlphaFoldDB" id="A0A1Y0HRI0"/>
<dbReference type="SUPFAM" id="SSF54849">
    <property type="entry name" value="GroEL-intermediate domain like"/>
    <property type="match status" value="1"/>
</dbReference>
<evidence type="ECO:0000256" key="9">
    <source>
        <dbReference type="HAMAP-Rule" id="MF_00600"/>
    </source>
</evidence>
<reference evidence="12 13" key="1">
    <citation type="submission" date="2017-05" db="EMBL/GenBank/DDBJ databases">
        <authorList>
            <person name="Song R."/>
            <person name="Chenine A.L."/>
            <person name="Ruprecht R.M."/>
        </authorList>
    </citation>
    <scope>NUCLEOTIDE SEQUENCE [LARGE SCALE GENOMIC DNA]</scope>
    <source>
        <strain evidence="12 13">PSBB019</strain>
    </source>
</reference>
<dbReference type="InterPro" id="IPR027413">
    <property type="entry name" value="GROEL-like_equatorial_sf"/>
</dbReference>
<dbReference type="NCBIfam" id="NF000592">
    <property type="entry name" value="PRK00013.1"/>
    <property type="match status" value="1"/>
</dbReference>
<dbReference type="Gene3D" id="3.50.7.10">
    <property type="entry name" value="GroEL"/>
    <property type="match status" value="1"/>
</dbReference>
<evidence type="ECO:0000256" key="5">
    <source>
        <dbReference type="ARBA" id="ARBA00022840"/>
    </source>
</evidence>
<dbReference type="KEGG" id="cceu:CBR64_03835"/>
<dbReference type="GO" id="GO:0005524">
    <property type="term" value="F:ATP binding"/>
    <property type="evidence" value="ECO:0007669"/>
    <property type="project" value="UniProtKB-UniRule"/>
</dbReference>
<feature type="binding site" evidence="9">
    <location>
        <begin position="86"/>
        <end position="90"/>
    </location>
    <ligand>
        <name>ATP</name>
        <dbReference type="ChEBI" id="CHEBI:30616"/>
    </ligand>
</feature>
<dbReference type="NCBIfam" id="TIGR02348">
    <property type="entry name" value="GroEL"/>
    <property type="match status" value="1"/>
</dbReference>
<dbReference type="PROSITE" id="PS00296">
    <property type="entry name" value="CHAPERONINS_CPN60"/>
    <property type="match status" value="1"/>
</dbReference>
<dbReference type="PRINTS" id="PR00298">
    <property type="entry name" value="CHAPERONIN60"/>
</dbReference>
<dbReference type="NCBIfam" id="NF009487">
    <property type="entry name" value="PRK12849.1"/>
    <property type="match status" value="1"/>
</dbReference>
<keyword evidence="4 9" id="KW-0547">Nucleotide-binding</keyword>
<evidence type="ECO:0000256" key="2">
    <source>
        <dbReference type="ARBA" id="ARBA00004241"/>
    </source>
</evidence>
<dbReference type="InterPro" id="IPR027409">
    <property type="entry name" value="GroEL-like_apical_dom_sf"/>
</dbReference>
<feature type="binding site" evidence="9">
    <location>
        <position position="493"/>
    </location>
    <ligand>
        <name>ATP</name>
        <dbReference type="ChEBI" id="CHEBI:30616"/>
    </ligand>
</feature>
<dbReference type="GO" id="GO:0042603">
    <property type="term" value="C:capsule"/>
    <property type="evidence" value="ECO:0007669"/>
    <property type="project" value="UniProtKB-SubCell"/>
</dbReference>
<dbReference type="InterPro" id="IPR002423">
    <property type="entry name" value="Cpn60/GroEL/TCP-1"/>
</dbReference>
<dbReference type="NCBIfam" id="NF009489">
    <property type="entry name" value="PRK12851.1"/>
    <property type="match status" value="1"/>
</dbReference>
<protein>
    <recommendedName>
        <fullName evidence="9">Chaperonin GroEL</fullName>
        <ecNumber evidence="9">5.6.1.7</ecNumber>
    </recommendedName>
    <alternativeName>
        <fullName evidence="9">60 kDa chaperonin</fullName>
    </alternativeName>
    <alternativeName>
        <fullName evidence="9">Chaperonin-60</fullName>
        <shortName evidence="9">Cpn60</shortName>
    </alternativeName>
</protein>
<dbReference type="Pfam" id="PF00118">
    <property type="entry name" value="Cpn60_TCP1"/>
    <property type="match status" value="1"/>
</dbReference>
<feature type="binding site" evidence="9">
    <location>
        <begin position="29"/>
        <end position="32"/>
    </location>
    <ligand>
        <name>ATP</name>
        <dbReference type="ChEBI" id="CHEBI:30616"/>
    </ligand>
</feature>